<evidence type="ECO:0000313" key="2">
    <source>
        <dbReference type="EMBL" id="KAL0958243.1"/>
    </source>
</evidence>
<sequence length="815" mass="91761">MSDHSVYYVRGHHSQRRPIIGTATNPELRGVLKASGDDQFTIARETLQLQLKLFKTAQDQDHADLQALSSEALGVRLDALKLKGALGDDPEDDVDAILTEAKKSGAEPATAPAIWTWFRLPYTVRCAGLGHSLSQEGDGSDGGPRKKKQKSIHSDDLHNDVDEWVLQNEKYLRLLDKAGTGSWKEGLIRSSNFRTIFSKSTVLSKGSASFALKIPRQPMESFPGYTILAEKRAPTVYLQPSSSAFQEHFDDATGGLLSGLDWSNVFVAGGLVLGTLLTPSIPAKHPDASTVNQSAEWASSDIDLYIYGLSPTQANDKIGHIVEVYRKNLGSLDAPFLAVRNSQTITLYSEWPKRRVQIVLKLVKSPREVLLNFDLDICAVGWDGSDIYMLPRCARAIETGMNVFTMDLINGHYLGDRKETRDKRVFKYANKGYGLRILPMYIGYLSTYQPGNTADHKDVARSELLAEAPLSLDGIALKAREWTQTVVHKYIKAGQKDIPFYWPARKHPRVKTQSGKPLFSHAMLETYAQITSEPLGRSCLTGFELFMRHVTLWELEKQGQIEIYDNLFAVEAYDPIADFSYDDTPMYTWDKSFTVANLKQSIDDFNRREADTAEENIGRIEIYNHPVVVSRITYSDSIDILLSRVNDIQIPLVMTARFVDFANNLVLEALKERLPELPAPDLPLTKSAVPDSEYASMLDGDEIFVMWRLDNILNWQLFDRRIDEVREVLWGFFRANERMMAEASVRAQLLRTQIGRRAIRISEDDEVGAFIRWVGRRPYHEDMMINGLLDLMGGLTSSDIDLDDDDESDGDDSDE</sequence>
<evidence type="ECO:0000256" key="1">
    <source>
        <dbReference type="SAM" id="MobiDB-lite"/>
    </source>
</evidence>
<name>A0ABR3JSV7_9AGAR</name>
<organism evidence="2 3">
    <name type="scientific">Hohenbuehelia grisea</name>
    <dbReference type="NCBI Taxonomy" id="104357"/>
    <lineage>
        <taxon>Eukaryota</taxon>
        <taxon>Fungi</taxon>
        <taxon>Dikarya</taxon>
        <taxon>Basidiomycota</taxon>
        <taxon>Agaricomycotina</taxon>
        <taxon>Agaricomycetes</taxon>
        <taxon>Agaricomycetidae</taxon>
        <taxon>Agaricales</taxon>
        <taxon>Pleurotineae</taxon>
        <taxon>Pleurotaceae</taxon>
        <taxon>Hohenbuehelia</taxon>
    </lineage>
</organism>
<dbReference type="Proteomes" id="UP001556367">
    <property type="component" value="Unassembled WGS sequence"/>
</dbReference>
<dbReference type="EMBL" id="JASNQZ010000004">
    <property type="protein sequence ID" value="KAL0958243.1"/>
    <property type="molecule type" value="Genomic_DNA"/>
</dbReference>
<evidence type="ECO:0000313" key="3">
    <source>
        <dbReference type="Proteomes" id="UP001556367"/>
    </source>
</evidence>
<dbReference type="InterPro" id="IPR053354">
    <property type="entry name" value="MGDG_epimerase"/>
</dbReference>
<feature type="region of interest" description="Disordered" evidence="1">
    <location>
        <begin position="133"/>
        <end position="154"/>
    </location>
</feature>
<dbReference type="PANTHER" id="PTHR43558">
    <property type="entry name" value="REDUCTASE, PUTATIVE (AFU_ORTHOLOGUE AFUA_3G10540)-RELATED"/>
    <property type="match status" value="1"/>
</dbReference>
<dbReference type="PANTHER" id="PTHR43558:SF6">
    <property type="entry name" value="REDUCTASE, PUTATIVE (AFU_ORTHOLOGUE AFUA_3G10540)-RELATED"/>
    <property type="match status" value="1"/>
</dbReference>
<gene>
    <name evidence="2" type="ORF">HGRIS_000398</name>
</gene>
<keyword evidence="3" id="KW-1185">Reference proteome</keyword>
<accession>A0ABR3JSV7</accession>
<proteinExistence type="predicted"/>
<reference evidence="3" key="1">
    <citation type="submission" date="2024-06" db="EMBL/GenBank/DDBJ databases">
        <title>Multi-omics analyses provide insights into the biosynthesis of the anticancer antibiotic pleurotin in Hohenbuehelia grisea.</title>
        <authorList>
            <person name="Weaver J.A."/>
            <person name="Alberti F."/>
        </authorList>
    </citation>
    <scope>NUCLEOTIDE SEQUENCE [LARGE SCALE GENOMIC DNA]</scope>
    <source>
        <strain evidence="3">T-177</strain>
    </source>
</reference>
<protein>
    <submittedName>
        <fullName evidence="2">Uncharacterized protein</fullName>
    </submittedName>
</protein>
<comment type="caution">
    <text evidence="2">The sequence shown here is derived from an EMBL/GenBank/DDBJ whole genome shotgun (WGS) entry which is preliminary data.</text>
</comment>